<feature type="non-terminal residue" evidence="1">
    <location>
        <position position="80"/>
    </location>
</feature>
<evidence type="ECO:0000313" key="1">
    <source>
        <dbReference type="EMBL" id="EPS60852.1"/>
    </source>
</evidence>
<sequence>QQEKAIQDQNSMLAKKIKEKEKEMCELNVWEQQNQCNSTAPPPFMMALGGGGGSYEDAAAKNDLDLTLDSLYTCHLGCFA</sequence>
<organism evidence="1 2">
    <name type="scientific">Genlisea aurea</name>
    <dbReference type="NCBI Taxonomy" id="192259"/>
    <lineage>
        <taxon>Eukaryota</taxon>
        <taxon>Viridiplantae</taxon>
        <taxon>Streptophyta</taxon>
        <taxon>Embryophyta</taxon>
        <taxon>Tracheophyta</taxon>
        <taxon>Spermatophyta</taxon>
        <taxon>Magnoliopsida</taxon>
        <taxon>eudicotyledons</taxon>
        <taxon>Gunneridae</taxon>
        <taxon>Pentapetalae</taxon>
        <taxon>asterids</taxon>
        <taxon>lamiids</taxon>
        <taxon>Lamiales</taxon>
        <taxon>Lentibulariaceae</taxon>
        <taxon>Genlisea</taxon>
    </lineage>
</organism>
<dbReference type="OrthoDB" id="1898716at2759"/>
<feature type="non-terminal residue" evidence="1">
    <location>
        <position position="1"/>
    </location>
</feature>
<proteinExistence type="predicted"/>
<dbReference type="Proteomes" id="UP000015453">
    <property type="component" value="Unassembled WGS sequence"/>
</dbReference>
<dbReference type="EMBL" id="AUSU01007261">
    <property type="protein sequence ID" value="EPS60852.1"/>
    <property type="molecule type" value="Genomic_DNA"/>
</dbReference>
<comment type="caution">
    <text evidence="1">The sequence shown here is derived from an EMBL/GenBank/DDBJ whole genome shotgun (WGS) entry which is preliminary data.</text>
</comment>
<accession>S8DMK7</accession>
<evidence type="ECO:0000313" key="2">
    <source>
        <dbReference type="Proteomes" id="UP000015453"/>
    </source>
</evidence>
<name>S8DMK7_9LAMI</name>
<keyword evidence="2" id="KW-1185">Reference proteome</keyword>
<dbReference type="AlphaFoldDB" id="S8DMK7"/>
<reference evidence="1 2" key="1">
    <citation type="journal article" date="2013" name="BMC Genomics">
        <title>The miniature genome of a carnivorous plant Genlisea aurea contains a low number of genes and short non-coding sequences.</title>
        <authorList>
            <person name="Leushkin E.V."/>
            <person name="Sutormin R.A."/>
            <person name="Nabieva E.R."/>
            <person name="Penin A.A."/>
            <person name="Kondrashov A.S."/>
            <person name="Logacheva M.D."/>
        </authorList>
    </citation>
    <scope>NUCLEOTIDE SEQUENCE [LARGE SCALE GENOMIC DNA]</scope>
</reference>
<protein>
    <submittedName>
        <fullName evidence="1">Uncharacterized protein</fullName>
    </submittedName>
</protein>
<gene>
    <name evidence="1" type="ORF">M569_13951</name>
</gene>